<evidence type="ECO:0000313" key="4">
    <source>
        <dbReference type="Proteomes" id="UP000000663"/>
    </source>
</evidence>
<accession>Q0W4D9</accession>
<keyword evidence="1" id="KW-0472">Membrane</keyword>
<dbReference type="AlphaFoldDB" id="Q0W4D9"/>
<feature type="transmembrane region" description="Helical" evidence="1">
    <location>
        <begin position="30"/>
        <end position="49"/>
    </location>
</feature>
<dbReference type="EMBL" id="AM114193">
    <property type="protein sequence ID" value="CAJ36754.1"/>
    <property type="molecule type" value="Genomic_DNA"/>
</dbReference>
<evidence type="ECO:0000313" key="3">
    <source>
        <dbReference type="EMBL" id="CAJ36754.1"/>
    </source>
</evidence>
<gene>
    <name evidence="3" type="ORF">RCIX1490</name>
</gene>
<name>Q0W4D9_METAR</name>
<keyword evidence="1" id="KW-1133">Transmembrane helix</keyword>
<proteinExistence type="predicted"/>
<dbReference type="Proteomes" id="UP000000663">
    <property type="component" value="Chromosome"/>
</dbReference>
<dbReference type="eggNOG" id="arCOG03442">
    <property type="taxonomic scope" value="Archaea"/>
</dbReference>
<keyword evidence="4" id="KW-1185">Reference proteome</keyword>
<dbReference type="InterPro" id="IPR058288">
    <property type="entry name" value="DUF7982"/>
</dbReference>
<feature type="domain" description="DUF7982" evidence="2">
    <location>
        <begin position="25"/>
        <end position="235"/>
    </location>
</feature>
<keyword evidence="1" id="KW-0812">Transmembrane</keyword>
<dbReference type="Pfam" id="PF25939">
    <property type="entry name" value="DUF7982"/>
    <property type="match status" value="1"/>
</dbReference>
<protein>
    <recommendedName>
        <fullName evidence="2">DUF7982 domain-containing protein</fullName>
    </recommendedName>
</protein>
<organism evidence="3 4">
    <name type="scientific">Methanocella arvoryzae (strain DSM 22066 / NBRC 105507 / MRE50)</name>
    <dbReference type="NCBI Taxonomy" id="351160"/>
    <lineage>
        <taxon>Archaea</taxon>
        <taxon>Methanobacteriati</taxon>
        <taxon>Methanobacteriota</taxon>
        <taxon>Stenosarchaea group</taxon>
        <taxon>Methanomicrobia</taxon>
        <taxon>Methanocellales</taxon>
        <taxon>Methanocellaceae</taxon>
        <taxon>Methanocella</taxon>
    </lineage>
</organism>
<dbReference type="KEGG" id="rci:RCIX1490"/>
<evidence type="ECO:0000256" key="1">
    <source>
        <dbReference type="SAM" id="Phobius"/>
    </source>
</evidence>
<feature type="transmembrane region" description="Helical" evidence="1">
    <location>
        <begin position="6"/>
        <end position="23"/>
    </location>
</feature>
<evidence type="ECO:0000259" key="2">
    <source>
        <dbReference type="Pfam" id="PF25939"/>
    </source>
</evidence>
<reference evidence="3 4" key="1">
    <citation type="journal article" date="2006" name="Science">
        <title>Genome of rice cluster I archaea -- the key methane producers in the rice rhizosphere.</title>
        <authorList>
            <person name="Erkel C."/>
            <person name="Kube M."/>
            <person name="Reinhardt R."/>
            <person name="Liesack W."/>
        </authorList>
    </citation>
    <scope>NUCLEOTIDE SEQUENCE [LARGE SCALE GENOMIC DNA]</scope>
    <source>
        <strain evidence="4">DSM 22066 / NBRC 105507 / MRE50</strain>
    </source>
</reference>
<dbReference type="STRING" id="351160.RCIX1490"/>
<sequence>MKHASYGLGLIGGAVLALWLLTIDGSMMSMLLMLTGTSLLAVAILLLFFSPNRYLRDEVYDAMCQTDVLTIGKILSSLLVTSHGIYIPAKIAGSTKLFIPLSGDLGKEDLGSLTPEGDQVFSVSGKGQKGIVLDPPGQGLFRYSQSIGAFFTPEGLENEIKDVLENSLELASKVSVKVDGARVTVTMSDIATAGMCEAVRKANLGICCQAGCPVCSLAGCMVADGTGRRARVENVSVEAKTIRLEFELYGQDRSES</sequence>